<gene>
    <name evidence="2" type="ORF">BZA70DRAFT_268304</name>
</gene>
<feature type="region of interest" description="Disordered" evidence="1">
    <location>
        <begin position="1"/>
        <end position="267"/>
    </location>
</feature>
<evidence type="ECO:0008006" key="4">
    <source>
        <dbReference type="Google" id="ProtNLM"/>
    </source>
</evidence>
<dbReference type="Proteomes" id="UP001498771">
    <property type="component" value="Unassembled WGS sequence"/>
</dbReference>
<dbReference type="InterPro" id="IPR011990">
    <property type="entry name" value="TPR-like_helical_dom_sf"/>
</dbReference>
<dbReference type="InterPro" id="IPR045153">
    <property type="entry name" value="Est1/Ebs1-like"/>
</dbReference>
<comment type="caution">
    <text evidence="2">The sequence shown here is derived from an EMBL/GenBank/DDBJ whole genome shotgun (WGS) entry which is preliminary data.</text>
</comment>
<name>A0ABR1F3Q5_9ASCO</name>
<feature type="compositionally biased region" description="Basic and acidic residues" evidence="1">
    <location>
        <begin position="179"/>
        <end position="196"/>
    </location>
</feature>
<feature type="compositionally biased region" description="Low complexity" evidence="1">
    <location>
        <begin position="149"/>
        <end position="162"/>
    </location>
</feature>
<evidence type="ECO:0000313" key="3">
    <source>
        <dbReference type="Proteomes" id="UP001498771"/>
    </source>
</evidence>
<feature type="region of interest" description="Disordered" evidence="1">
    <location>
        <begin position="669"/>
        <end position="717"/>
    </location>
</feature>
<reference evidence="2 3" key="1">
    <citation type="submission" date="2024-03" db="EMBL/GenBank/DDBJ databases">
        <title>Genome-scale model development and genomic sequencing of the oleaginous clade Lipomyces.</title>
        <authorList>
            <consortium name="Lawrence Berkeley National Laboratory"/>
            <person name="Czajka J.J."/>
            <person name="Han Y."/>
            <person name="Kim J."/>
            <person name="Mondo S.J."/>
            <person name="Hofstad B.A."/>
            <person name="Robles A."/>
            <person name="Haridas S."/>
            <person name="Riley R."/>
            <person name="LaButti K."/>
            <person name="Pangilinan J."/>
            <person name="Andreopoulos W."/>
            <person name="Lipzen A."/>
            <person name="Yan J."/>
            <person name="Wang M."/>
            <person name="Ng V."/>
            <person name="Grigoriev I.V."/>
            <person name="Spatafora J.W."/>
            <person name="Magnuson J.K."/>
            <person name="Baker S.E."/>
            <person name="Pomraning K.R."/>
        </authorList>
    </citation>
    <scope>NUCLEOTIDE SEQUENCE [LARGE SCALE GENOMIC DNA]</scope>
    <source>
        <strain evidence="2 3">Phaff 52-87</strain>
    </source>
</reference>
<protein>
    <recommendedName>
        <fullName evidence="4">DNA/RNA-binding domain-containing protein</fullName>
    </recommendedName>
</protein>
<feature type="compositionally biased region" description="Basic residues" evidence="1">
    <location>
        <begin position="240"/>
        <end position="250"/>
    </location>
</feature>
<sequence>MQKSQPERAVRGVLIRNQSGQAASHPASGEPLAFSGDTNATTNDQNEPDHHPSSSSTQPRQSSRGSGAGRQRRSSRRGGQQSSAEHGSAAFEKDPDYDRSLPLQIVSEEPREHELTPRSGGLGSSGMLSSGELKPLSGSKQLYDPKTDPIPAKPATTAAAAAKSDEQGACAAAGTARRSNRERSSRRSRRREEADLLSKSNPNTLDSPRLTGVKKLFDPETGLGEYEKESASAQRASSASRRRGRERRGRNTAGASTAKAMSAEPARRMIEPVQSPIMAPSTREPKKIMVLQNPNSAAKQSRYPKIASELDYNRETPEEIELKVRHIYSQILYLERKCTTIDGNLAVHVKENASEFGDSLWSDVVRLHEELLEQYDDFMFACRLANATPAILKLPKKYNIPSRMWKIGVSGILDLLRGFLPSSFDVLVSFIYYAYTIMTRLFECMPDGRTTWLEFLGDLAHCRMAIETDPEARQIWQERAFMWYTRCSYLTPGVGRLYHHLAATSEPDAILDQLYYYAKSFNAVSPFFPARESLLALCGTAFDHEERASKRAQVEFTRAHAILFTRTQLQDFQKTVADFLRVVNRPAAWEVDGIKYAVVNIGGLYQLGSKTGALRRFIDFSRLEQQEEEEEDDDDEQRGEGLYGPALSSCESSTEDVLSSFADLRSAVEEVAESESGSDSTVAHSSPSMSAAPLPLNQSLSSSQTSSVSSSPPPRAPQMRLETYLASDLYKAESEALGLAKSLSFSTLKLALTVGTPEHYPHIFAWLVFLYYIKDYKHAWAELFFAHEQTDDDLFPWRELLHFLDTITYLADCNPLYSHETFPNSTPLNYDWAFYGLEWARKFPYKPWTGYSDSEAESSQSDEEDSKREKTSKKKKKKKRETRNVKQTRPGYLARKFFGDDFDYDGAELAVSRHEVGPCKIGYEKGDIAIKNAAGVDRILWMAFNIERESCWFDYDPFQRLFKLSPKFSARLEKSGRMSAHEDIDIPGTRNTFAKERWGKEDI</sequence>
<dbReference type="EMBL" id="JBBJBU010000008">
    <property type="protein sequence ID" value="KAK7204475.1"/>
    <property type="molecule type" value="Genomic_DNA"/>
</dbReference>
<feature type="compositionally biased region" description="Acidic residues" evidence="1">
    <location>
        <begin position="854"/>
        <end position="864"/>
    </location>
</feature>
<keyword evidence="3" id="KW-1185">Reference proteome</keyword>
<dbReference type="Gene3D" id="1.25.40.10">
    <property type="entry name" value="Tetratricopeptide repeat domain"/>
    <property type="match status" value="1"/>
</dbReference>
<feature type="compositionally biased region" description="Basic residues" evidence="1">
    <location>
        <begin position="870"/>
        <end position="881"/>
    </location>
</feature>
<dbReference type="PANTHER" id="PTHR15696">
    <property type="entry name" value="SMG-7 SUPPRESSOR WITH MORPHOLOGICAL EFFECT ON GENITALIA PROTEIN 7"/>
    <property type="match status" value="1"/>
</dbReference>
<accession>A0ABR1F3Q5</accession>
<feature type="compositionally biased region" description="Polar residues" evidence="1">
    <location>
        <begin position="36"/>
        <end position="45"/>
    </location>
</feature>
<dbReference type="RefSeq" id="XP_064767508.1">
    <property type="nucleotide sequence ID" value="XM_064911155.1"/>
</dbReference>
<feature type="region of interest" description="Disordered" evidence="1">
    <location>
        <begin position="854"/>
        <end position="886"/>
    </location>
</feature>
<feature type="compositionally biased region" description="Low complexity" evidence="1">
    <location>
        <begin position="53"/>
        <end position="65"/>
    </location>
</feature>
<proteinExistence type="predicted"/>
<evidence type="ECO:0000313" key="2">
    <source>
        <dbReference type="EMBL" id="KAK7204475.1"/>
    </source>
</evidence>
<dbReference type="GeneID" id="90036667"/>
<evidence type="ECO:0000256" key="1">
    <source>
        <dbReference type="SAM" id="MobiDB-lite"/>
    </source>
</evidence>
<feature type="compositionally biased region" description="Low complexity" evidence="1">
    <location>
        <begin position="685"/>
        <end position="710"/>
    </location>
</feature>
<feature type="region of interest" description="Disordered" evidence="1">
    <location>
        <begin position="624"/>
        <end position="651"/>
    </location>
</feature>
<feature type="compositionally biased region" description="Acidic residues" evidence="1">
    <location>
        <begin position="626"/>
        <end position="637"/>
    </location>
</feature>
<dbReference type="PANTHER" id="PTHR15696:SF0">
    <property type="entry name" value="TELOMERASE-BINDING PROTEIN EST1A"/>
    <property type="match status" value="1"/>
</dbReference>
<feature type="compositionally biased region" description="Basic and acidic residues" evidence="1">
    <location>
        <begin position="1"/>
        <end position="10"/>
    </location>
</feature>
<organism evidence="2 3">
    <name type="scientific">Myxozyma melibiosi</name>
    <dbReference type="NCBI Taxonomy" id="54550"/>
    <lineage>
        <taxon>Eukaryota</taxon>
        <taxon>Fungi</taxon>
        <taxon>Dikarya</taxon>
        <taxon>Ascomycota</taxon>
        <taxon>Saccharomycotina</taxon>
        <taxon>Lipomycetes</taxon>
        <taxon>Lipomycetales</taxon>
        <taxon>Lipomycetaceae</taxon>
        <taxon>Myxozyma</taxon>
    </lineage>
</organism>
<dbReference type="SUPFAM" id="SSF48452">
    <property type="entry name" value="TPR-like"/>
    <property type="match status" value="1"/>
</dbReference>